<feature type="compositionally biased region" description="Low complexity" evidence="2">
    <location>
        <begin position="90"/>
        <end position="109"/>
    </location>
</feature>
<evidence type="ECO:0000256" key="2">
    <source>
        <dbReference type="SAM" id="MobiDB-lite"/>
    </source>
</evidence>
<feature type="compositionally biased region" description="Basic and acidic residues" evidence="2">
    <location>
        <begin position="190"/>
        <end position="201"/>
    </location>
</feature>
<dbReference type="EMBL" id="BNBT01000078">
    <property type="protein sequence ID" value="GHE72870.1"/>
    <property type="molecule type" value="Genomic_DNA"/>
</dbReference>
<sequence length="227" mass="24786">MKGLPAGQQSRGWHEAKDHVAKLHAPGYVQAVIRGGHRQPGRRHGHPRVRREAALERAEKLVAAANEKVRGASVRTLHVLALTRVRAGDATAAADPTSPTVPAAPVQRRAPPDGYRRAIKAHCQAVRLSRGDPPISEAVERQTAAMRELSRRAFSEPDVVADDALASIETTRALRRRQAAATEATALRRARQERTAREAGRRPPSYCATRPETNGTPDPTTGRFKRN</sequence>
<comment type="caution">
    <text evidence="3">The sequence shown here is derived from an EMBL/GenBank/DDBJ whole genome shotgun (WGS) entry which is preliminary data.</text>
</comment>
<evidence type="ECO:0000313" key="4">
    <source>
        <dbReference type="Proteomes" id="UP000608024"/>
    </source>
</evidence>
<dbReference type="AlphaFoldDB" id="A0A919DSJ8"/>
<protein>
    <submittedName>
        <fullName evidence="3">Uncharacterized protein</fullName>
    </submittedName>
</protein>
<keyword evidence="1" id="KW-0175">Coiled coil</keyword>
<proteinExistence type="predicted"/>
<feature type="compositionally biased region" description="Basic and acidic residues" evidence="2">
    <location>
        <begin position="12"/>
        <end position="21"/>
    </location>
</feature>
<evidence type="ECO:0000256" key="1">
    <source>
        <dbReference type="SAM" id="Coils"/>
    </source>
</evidence>
<feature type="coiled-coil region" evidence="1">
    <location>
        <begin position="48"/>
        <end position="75"/>
    </location>
</feature>
<keyword evidence="4" id="KW-1185">Reference proteome</keyword>
<feature type="region of interest" description="Disordered" evidence="2">
    <location>
        <begin position="1"/>
        <end position="28"/>
    </location>
</feature>
<evidence type="ECO:0000313" key="3">
    <source>
        <dbReference type="EMBL" id="GHE72870.1"/>
    </source>
</evidence>
<gene>
    <name evidence="3" type="ORF">GCM10018785_46310</name>
</gene>
<name>A0A919DSJ8_9ACTN</name>
<reference evidence="3" key="2">
    <citation type="submission" date="2020-09" db="EMBL/GenBank/DDBJ databases">
        <authorList>
            <person name="Sun Q."/>
            <person name="Ohkuma M."/>
        </authorList>
    </citation>
    <scope>NUCLEOTIDE SEQUENCE</scope>
    <source>
        <strain evidence="3">JCM 4784</strain>
    </source>
</reference>
<feature type="region of interest" description="Disordered" evidence="2">
    <location>
        <begin position="90"/>
        <end position="112"/>
    </location>
</feature>
<dbReference type="Proteomes" id="UP000608024">
    <property type="component" value="Unassembled WGS sequence"/>
</dbReference>
<organism evidence="3 4">
    <name type="scientific">Streptomyces longispororuber</name>
    <dbReference type="NCBI Taxonomy" id="68230"/>
    <lineage>
        <taxon>Bacteria</taxon>
        <taxon>Bacillati</taxon>
        <taxon>Actinomycetota</taxon>
        <taxon>Actinomycetes</taxon>
        <taxon>Kitasatosporales</taxon>
        <taxon>Streptomycetaceae</taxon>
        <taxon>Streptomyces</taxon>
    </lineage>
</organism>
<reference evidence="3" key="1">
    <citation type="journal article" date="2014" name="Int. J. Syst. Evol. Microbiol.">
        <title>Complete genome sequence of Corynebacterium casei LMG S-19264T (=DSM 44701T), isolated from a smear-ripened cheese.</title>
        <authorList>
            <consortium name="US DOE Joint Genome Institute (JGI-PGF)"/>
            <person name="Walter F."/>
            <person name="Albersmeier A."/>
            <person name="Kalinowski J."/>
            <person name="Ruckert C."/>
        </authorList>
    </citation>
    <scope>NUCLEOTIDE SEQUENCE</scope>
    <source>
        <strain evidence="3">JCM 4784</strain>
    </source>
</reference>
<feature type="region of interest" description="Disordered" evidence="2">
    <location>
        <begin position="183"/>
        <end position="227"/>
    </location>
</feature>
<accession>A0A919DSJ8</accession>